<feature type="transmembrane region" description="Helical" evidence="8">
    <location>
        <begin position="222"/>
        <end position="246"/>
    </location>
</feature>
<organism evidence="10 11">
    <name type="scientific">Thermosporothrix hazakensis</name>
    <dbReference type="NCBI Taxonomy" id="644383"/>
    <lineage>
        <taxon>Bacteria</taxon>
        <taxon>Bacillati</taxon>
        <taxon>Chloroflexota</taxon>
        <taxon>Ktedonobacteria</taxon>
        <taxon>Ktedonobacterales</taxon>
        <taxon>Thermosporotrichaceae</taxon>
        <taxon>Thermosporothrix</taxon>
    </lineage>
</organism>
<feature type="transmembrane region" description="Helical" evidence="8">
    <location>
        <begin position="357"/>
        <end position="378"/>
    </location>
</feature>
<dbReference type="Proteomes" id="UP000248806">
    <property type="component" value="Unassembled WGS sequence"/>
</dbReference>
<dbReference type="AlphaFoldDB" id="A0A326U9R1"/>
<name>A0A326U9R1_THEHA</name>
<evidence type="ECO:0000256" key="1">
    <source>
        <dbReference type="ARBA" id="ARBA00004651"/>
    </source>
</evidence>
<keyword evidence="7 8" id="KW-0472">Membrane</keyword>
<feature type="transmembrane region" description="Helical" evidence="8">
    <location>
        <begin position="489"/>
        <end position="510"/>
    </location>
</feature>
<feature type="transmembrane region" description="Helical" evidence="8">
    <location>
        <begin position="410"/>
        <end position="427"/>
    </location>
</feature>
<keyword evidence="11" id="KW-1185">Reference proteome</keyword>
<dbReference type="PANTHER" id="PTHR33908">
    <property type="entry name" value="MANNOSYLTRANSFERASE YKCB-RELATED"/>
    <property type="match status" value="1"/>
</dbReference>
<evidence type="ECO:0000256" key="6">
    <source>
        <dbReference type="ARBA" id="ARBA00022989"/>
    </source>
</evidence>
<evidence type="ECO:0000313" key="10">
    <source>
        <dbReference type="EMBL" id="PZW29214.1"/>
    </source>
</evidence>
<proteinExistence type="predicted"/>
<comment type="caution">
    <text evidence="10">The sequence shown here is derived from an EMBL/GenBank/DDBJ whole genome shotgun (WGS) entry which is preliminary data.</text>
</comment>
<feature type="transmembrane region" description="Helical" evidence="8">
    <location>
        <begin position="642"/>
        <end position="664"/>
    </location>
</feature>
<evidence type="ECO:0000259" key="9">
    <source>
        <dbReference type="Pfam" id="PF13231"/>
    </source>
</evidence>
<evidence type="ECO:0000256" key="2">
    <source>
        <dbReference type="ARBA" id="ARBA00022475"/>
    </source>
</evidence>
<feature type="transmembrane region" description="Helical" evidence="8">
    <location>
        <begin position="439"/>
        <end position="469"/>
    </location>
</feature>
<dbReference type="EMBL" id="QKUF01000009">
    <property type="protein sequence ID" value="PZW29214.1"/>
    <property type="molecule type" value="Genomic_DNA"/>
</dbReference>
<gene>
    <name evidence="10" type="ORF">EI42_02936</name>
</gene>
<feature type="domain" description="Glycosyltransferase RgtA/B/C/D-like" evidence="9">
    <location>
        <begin position="360"/>
        <end position="496"/>
    </location>
</feature>
<protein>
    <submittedName>
        <fullName evidence="10">4-amino-4-deoxy-L-arabinose transferase-like glycosyltransferase</fullName>
    </submittedName>
</protein>
<evidence type="ECO:0000256" key="8">
    <source>
        <dbReference type="SAM" id="Phobius"/>
    </source>
</evidence>
<sequence length="772" mass="87097">MILKRLRLLLWPLAVLVLLALNWLCAQQALPIELTVQGQTKTLHAGSTTLNLGMPGKPRELELVRYDPLVHEYQLDGSDSTNNFSLDVNYLRHISSSPYYRFYAWMRGLDDLSRWRDLEVRAGERTLVSKSWPGNGERITLPQNGSYSVRLQWQLPETPRQLNLWLDDGSVLHIILNRNDRFLAVTEDSPTSGPDQELARVFFPEDPGPFVAMNLSTVVRSLLWAVILLGGVLLLELGLGWLLRWFPQRERKAWRLFSWSSALTKALHPLVLLLLLGSFLFVSWIALVQYHAMPHIFDASAYYFAAKTYAQGRLFAPEPPVPESFPGPFMVQLAGKWFAQYPPGTALTLTPGFWLGVPWLVEPLLGTLALLGIGLIAARLFNRRVASLAVLLGALSPFYSYLAASYMSHTIALFYLVWGIWGVVRYAQGGRMWSLVLGLFSFGMLALTRDLVGLLCIGLVVPGLVWLLWNRLGRDWYAWSLPLVWMGSVVILFLTISLVINIILTGNMLLPPRQLFFAGDRFGFGEGIGFYGKHTLAAGLVNLDELLTSLALDLYGWPFYCTFALLLVPFLARRAKLLDWYCLACGAVLIGAYVGYFYHGIYLGPRYLYESLPFLLMLTARGIVVLIELAKELRVRLKLAQWGSGAVTVVLVLLLLACNLGYYLPRQIERYTNYNGFPVGQRLDLDTLYHPNIHNALIITNDVLLYQNVLFPLNDPGLQGDVIYACASDSSKVESLRKAFPQRDLYMVTVGTDGRVYYSRLDSSRPKMELRD</sequence>
<evidence type="ECO:0000256" key="3">
    <source>
        <dbReference type="ARBA" id="ARBA00022676"/>
    </source>
</evidence>
<dbReference type="PANTHER" id="PTHR33908:SF11">
    <property type="entry name" value="MEMBRANE PROTEIN"/>
    <property type="match status" value="1"/>
</dbReference>
<dbReference type="RefSeq" id="WP_111323204.1">
    <property type="nucleotide sequence ID" value="NZ_BIFX01000001.1"/>
</dbReference>
<dbReference type="GO" id="GO:0009103">
    <property type="term" value="P:lipopolysaccharide biosynthetic process"/>
    <property type="evidence" value="ECO:0007669"/>
    <property type="project" value="UniProtKB-ARBA"/>
</dbReference>
<dbReference type="InterPro" id="IPR050297">
    <property type="entry name" value="LipidA_mod_glycosyltrf_83"/>
</dbReference>
<accession>A0A326U9R1</accession>
<dbReference type="OrthoDB" id="137034at2"/>
<feature type="transmembrane region" description="Helical" evidence="8">
    <location>
        <begin position="267"/>
        <end position="287"/>
    </location>
</feature>
<comment type="subcellular location">
    <subcellularLocation>
        <location evidence="1">Cell membrane</location>
        <topology evidence="1">Multi-pass membrane protein</topology>
    </subcellularLocation>
</comment>
<reference evidence="10 11" key="1">
    <citation type="submission" date="2018-06" db="EMBL/GenBank/DDBJ databases">
        <title>Genomic Encyclopedia of Archaeal and Bacterial Type Strains, Phase II (KMG-II): from individual species to whole genera.</title>
        <authorList>
            <person name="Goeker M."/>
        </authorList>
    </citation>
    <scope>NUCLEOTIDE SEQUENCE [LARGE SCALE GENOMIC DNA]</scope>
    <source>
        <strain evidence="10 11">ATCC BAA-1881</strain>
    </source>
</reference>
<feature type="transmembrane region" description="Helical" evidence="8">
    <location>
        <begin position="611"/>
        <end position="630"/>
    </location>
</feature>
<dbReference type="Pfam" id="PF13231">
    <property type="entry name" value="PMT_2"/>
    <property type="match status" value="1"/>
</dbReference>
<dbReference type="GO" id="GO:0005886">
    <property type="term" value="C:plasma membrane"/>
    <property type="evidence" value="ECO:0007669"/>
    <property type="project" value="UniProtKB-SubCell"/>
</dbReference>
<dbReference type="GO" id="GO:0016763">
    <property type="term" value="F:pentosyltransferase activity"/>
    <property type="evidence" value="ECO:0007669"/>
    <property type="project" value="TreeGrafter"/>
</dbReference>
<evidence type="ECO:0000256" key="4">
    <source>
        <dbReference type="ARBA" id="ARBA00022679"/>
    </source>
</evidence>
<evidence type="ECO:0000256" key="5">
    <source>
        <dbReference type="ARBA" id="ARBA00022692"/>
    </source>
</evidence>
<keyword evidence="3" id="KW-0328">Glycosyltransferase</keyword>
<feature type="transmembrane region" description="Helical" evidence="8">
    <location>
        <begin position="555"/>
        <end position="573"/>
    </location>
</feature>
<keyword evidence="4 10" id="KW-0808">Transferase</keyword>
<keyword evidence="2" id="KW-1003">Cell membrane</keyword>
<feature type="transmembrane region" description="Helical" evidence="8">
    <location>
        <begin position="580"/>
        <end position="599"/>
    </location>
</feature>
<evidence type="ECO:0000256" key="7">
    <source>
        <dbReference type="ARBA" id="ARBA00023136"/>
    </source>
</evidence>
<dbReference type="InterPro" id="IPR038731">
    <property type="entry name" value="RgtA/B/C-like"/>
</dbReference>
<evidence type="ECO:0000313" key="11">
    <source>
        <dbReference type="Proteomes" id="UP000248806"/>
    </source>
</evidence>
<keyword evidence="5 8" id="KW-0812">Transmembrane</keyword>
<keyword evidence="6 8" id="KW-1133">Transmembrane helix</keyword>